<dbReference type="AlphaFoldDB" id="X0W5T4"/>
<feature type="non-terminal residue" evidence="1">
    <location>
        <position position="256"/>
    </location>
</feature>
<reference evidence="1" key="1">
    <citation type="journal article" date="2014" name="Front. Microbiol.">
        <title>High frequency of phylogenetically diverse reductive dehalogenase-homologous genes in deep subseafloor sedimentary metagenomes.</title>
        <authorList>
            <person name="Kawai M."/>
            <person name="Futagami T."/>
            <person name="Toyoda A."/>
            <person name="Takaki Y."/>
            <person name="Nishi S."/>
            <person name="Hori S."/>
            <person name="Arai W."/>
            <person name="Tsubouchi T."/>
            <person name="Morono Y."/>
            <person name="Uchiyama I."/>
            <person name="Ito T."/>
            <person name="Fujiyama A."/>
            <person name="Inagaki F."/>
            <person name="Takami H."/>
        </authorList>
    </citation>
    <scope>NUCLEOTIDE SEQUENCE</scope>
    <source>
        <strain evidence="1">Expedition CK06-06</strain>
    </source>
</reference>
<accession>X0W5T4</accession>
<name>X0W5T4_9ZZZZ</name>
<organism evidence="1">
    <name type="scientific">marine sediment metagenome</name>
    <dbReference type="NCBI Taxonomy" id="412755"/>
    <lineage>
        <taxon>unclassified sequences</taxon>
        <taxon>metagenomes</taxon>
        <taxon>ecological metagenomes</taxon>
    </lineage>
</organism>
<dbReference type="Gene3D" id="3.40.50.150">
    <property type="entry name" value="Vaccinia Virus protein VP39"/>
    <property type="match status" value="1"/>
</dbReference>
<feature type="non-terminal residue" evidence="1">
    <location>
        <position position="1"/>
    </location>
</feature>
<evidence type="ECO:0000313" key="1">
    <source>
        <dbReference type="EMBL" id="GAG18667.1"/>
    </source>
</evidence>
<proteinExistence type="predicted"/>
<dbReference type="InterPro" id="IPR029063">
    <property type="entry name" value="SAM-dependent_MTases_sf"/>
</dbReference>
<comment type="caution">
    <text evidence="1">The sequence shown here is derived from an EMBL/GenBank/DDBJ whole genome shotgun (WGS) entry which is preliminary data.</text>
</comment>
<protein>
    <submittedName>
        <fullName evidence="1">Uncharacterized protein</fullName>
    </submittedName>
</protein>
<sequence length="256" mass="27375">FACGALALGALYWSIAGDVHMGWLALKSSYIRYAAPNHSGANSGGAQKERGPLGTDHLTVQRAAFKRYGLDSTVAAPDEWGRLIGGNVVSSSHDYDAAPIRLAICLGLALCEEPAKIGVVTPALDETKEAVRLLAPQASVEVLRPGGPYAPRIDRHEVQAPDLIFCGPGALSARRNPNCILSVEGLEELKAALGSHGVLTLWLPTRSQSVAELRRALATVAQVFEHFFLFVSLDELVLLCGGTARLSYPTLRSFFE</sequence>
<gene>
    <name evidence="1" type="ORF">S01H1_58319</name>
</gene>
<dbReference type="EMBL" id="BARS01038093">
    <property type="protein sequence ID" value="GAG18667.1"/>
    <property type="molecule type" value="Genomic_DNA"/>
</dbReference>